<dbReference type="SUPFAM" id="SSF56281">
    <property type="entry name" value="Metallo-hydrolase/oxidoreductase"/>
    <property type="match status" value="1"/>
</dbReference>
<dbReference type="Proteomes" id="UP000029629">
    <property type="component" value="Unassembled WGS sequence"/>
</dbReference>
<dbReference type="AlphaFoldDB" id="A0A095YUU2"/>
<dbReference type="GO" id="GO:0019700">
    <property type="term" value="P:organic phosphonate catabolic process"/>
    <property type="evidence" value="ECO:0007669"/>
    <property type="project" value="InterPro"/>
</dbReference>
<feature type="domain" description="Metallo-beta-lactamase" evidence="1">
    <location>
        <begin position="37"/>
        <end position="233"/>
    </location>
</feature>
<dbReference type="OrthoDB" id="9803916at2"/>
<evidence type="ECO:0000259" key="1">
    <source>
        <dbReference type="SMART" id="SM00849"/>
    </source>
</evidence>
<dbReference type="CDD" id="cd07736">
    <property type="entry name" value="PhnP-like_MBL-fold"/>
    <property type="match status" value="1"/>
</dbReference>
<keyword evidence="3" id="KW-1185">Reference proteome</keyword>
<dbReference type="InterPro" id="IPR017693">
    <property type="entry name" value="Phosphonate_metab_PhnP"/>
</dbReference>
<gene>
    <name evidence="2" type="ORF">HMPREF2130_10565</name>
</gene>
<dbReference type="InterPro" id="IPR035682">
    <property type="entry name" value="PhnP_MBL"/>
</dbReference>
<dbReference type="InterPro" id="IPR036866">
    <property type="entry name" value="RibonucZ/Hydroxyglut_hydro"/>
</dbReference>
<organism evidence="2 3">
    <name type="scientific">Oligella urethralis DNF00040</name>
    <dbReference type="NCBI Taxonomy" id="1401065"/>
    <lineage>
        <taxon>Bacteria</taxon>
        <taxon>Pseudomonadati</taxon>
        <taxon>Pseudomonadota</taxon>
        <taxon>Betaproteobacteria</taxon>
        <taxon>Burkholderiales</taxon>
        <taxon>Alcaligenaceae</taxon>
        <taxon>Oligella</taxon>
    </lineage>
</organism>
<dbReference type="eggNOG" id="COG1235">
    <property type="taxonomic scope" value="Bacteria"/>
</dbReference>
<dbReference type="GO" id="GO:0008081">
    <property type="term" value="F:phosphoric diester hydrolase activity"/>
    <property type="evidence" value="ECO:0007669"/>
    <property type="project" value="InterPro"/>
</dbReference>
<reference evidence="2 3" key="1">
    <citation type="submission" date="2014-07" db="EMBL/GenBank/DDBJ databases">
        <authorList>
            <person name="McCorrison J."/>
            <person name="Sanka R."/>
            <person name="Torralba M."/>
            <person name="Gillis M."/>
            <person name="Haft D.H."/>
            <person name="Methe B."/>
            <person name="Sutton G."/>
            <person name="Nelson K.E."/>
        </authorList>
    </citation>
    <scope>NUCLEOTIDE SEQUENCE [LARGE SCALE GENOMIC DNA]</scope>
    <source>
        <strain evidence="2 3">DNF00040</strain>
    </source>
</reference>
<dbReference type="Pfam" id="PF12706">
    <property type="entry name" value="Lactamase_B_2"/>
    <property type="match status" value="1"/>
</dbReference>
<dbReference type="InterPro" id="IPR001279">
    <property type="entry name" value="Metallo-B-lactamas"/>
</dbReference>
<accession>A0A095YUU2</accession>
<dbReference type="NCBIfam" id="TIGR03307">
    <property type="entry name" value="PhnP"/>
    <property type="match status" value="1"/>
</dbReference>
<dbReference type="PANTHER" id="PTHR42663:SF6">
    <property type="entry name" value="HYDROLASE C777.06C-RELATED"/>
    <property type="match status" value="1"/>
</dbReference>
<proteinExistence type="predicted"/>
<name>A0A095YUU2_9BURK</name>
<evidence type="ECO:0000313" key="2">
    <source>
        <dbReference type="EMBL" id="KGF26158.1"/>
    </source>
</evidence>
<comment type="caution">
    <text evidence="2">The sequence shown here is derived from an EMBL/GenBank/DDBJ whole genome shotgun (WGS) entry which is preliminary data.</text>
</comment>
<sequence length="267" mass="29316">MRFTVLGTGSASQLPVYNCRCLACERARADSRLIRRPAGAMLQIGRDVYLFDSGLMDLRERFPMPAADEVEAPRLTAIFQTHYHADHAQGLLSLRWGEGMSLPVYGPDDAVGFADLYKHPGILDFSHTLAPFQCLTLVDNDTGSVTVTALPLEHSRPTLGYLIEVSKGKAIAYLTDTKGLSPEVLALLRAKAVDYVLVDCTYPPGVKAKGHHHLHEALALVPQIPAKAFYLTHIDHSLETYLIRHPEQLPTGVQLAQDGMCFDLSVA</sequence>
<evidence type="ECO:0000313" key="3">
    <source>
        <dbReference type="Proteomes" id="UP000029629"/>
    </source>
</evidence>
<dbReference type="SMART" id="SM00849">
    <property type="entry name" value="Lactamase_B"/>
    <property type="match status" value="1"/>
</dbReference>
<protein>
    <recommendedName>
        <fullName evidence="1">Metallo-beta-lactamase domain-containing protein</fullName>
    </recommendedName>
</protein>
<dbReference type="Gene3D" id="3.60.15.10">
    <property type="entry name" value="Ribonuclease Z/Hydroxyacylglutathione hydrolase-like"/>
    <property type="match status" value="1"/>
</dbReference>
<dbReference type="EMBL" id="JRNI01000078">
    <property type="protein sequence ID" value="KGF26158.1"/>
    <property type="molecule type" value="Genomic_DNA"/>
</dbReference>
<dbReference type="PANTHER" id="PTHR42663">
    <property type="entry name" value="HYDROLASE C777.06C-RELATED-RELATED"/>
    <property type="match status" value="1"/>
</dbReference>